<name>A0A9Q3KRF3_9BASI</name>
<accession>A0A9Q3KRF3</accession>
<proteinExistence type="predicted"/>
<organism evidence="1 2">
    <name type="scientific">Austropuccinia psidii MF-1</name>
    <dbReference type="NCBI Taxonomy" id="1389203"/>
    <lineage>
        <taxon>Eukaryota</taxon>
        <taxon>Fungi</taxon>
        <taxon>Dikarya</taxon>
        <taxon>Basidiomycota</taxon>
        <taxon>Pucciniomycotina</taxon>
        <taxon>Pucciniomycetes</taxon>
        <taxon>Pucciniales</taxon>
        <taxon>Sphaerophragmiaceae</taxon>
        <taxon>Austropuccinia</taxon>
    </lineage>
</organism>
<comment type="caution">
    <text evidence="1">The sequence shown here is derived from an EMBL/GenBank/DDBJ whole genome shotgun (WGS) entry which is preliminary data.</text>
</comment>
<keyword evidence="2" id="KW-1185">Reference proteome</keyword>
<dbReference type="EMBL" id="AVOT02124835">
    <property type="protein sequence ID" value="MBW0586755.1"/>
    <property type="molecule type" value="Genomic_DNA"/>
</dbReference>
<dbReference type="AlphaFoldDB" id="A0A9Q3KRF3"/>
<gene>
    <name evidence="1" type="ORF">O181_126470</name>
</gene>
<sequence>MYLKKILLEIGFKINAEDPRRYTLDCDGEHAILWIHVDDGALTASSIELINQIFYQLNKHLKAKWDERIKGLVGISIDETDEGFTFSQHESIERVINLTPSNIVAK</sequence>
<dbReference type="Proteomes" id="UP000765509">
    <property type="component" value="Unassembled WGS sequence"/>
</dbReference>
<dbReference type="OrthoDB" id="2516949at2759"/>
<protein>
    <recommendedName>
        <fullName evidence="3">Reverse transcriptase Ty1/copia-type domain-containing protein</fullName>
    </recommendedName>
</protein>
<evidence type="ECO:0000313" key="1">
    <source>
        <dbReference type="EMBL" id="MBW0586755.1"/>
    </source>
</evidence>
<evidence type="ECO:0000313" key="2">
    <source>
        <dbReference type="Proteomes" id="UP000765509"/>
    </source>
</evidence>
<reference evidence="1" key="1">
    <citation type="submission" date="2021-03" db="EMBL/GenBank/DDBJ databases">
        <title>Draft genome sequence of rust myrtle Austropuccinia psidii MF-1, a brazilian biotype.</title>
        <authorList>
            <person name="Quecine M.C."/>
            <person name="Pachon D.M.R."/>
            <person name="Bonatelli M.L."/>
            <person name="Correr F.H."/>
            <person name="Franceschini L.M."/>
            <person name="Leite T.F."/>
            <person name="Margarido G.R.A."/>
            <person name="Almeida C.A."/>
            <person name="Ferrarezi J.A."/>
            <person name="Labate C.A."/>
        </authorList>
    </citation>
    <scope>NUCLEOTIDE SEQUENCE</scope>
    <source>
        <strain evidence="1">MF-1</strain>
    </source>
</reference>
<evidence type="ECO:0008006" key="3">
    <source>
        <dbReference type="Google" id="ProtNLM"/>
    </source>
</evidence>